<dbReference type="NCBIfam" id="TIGR01613">
    <property type="entry name" value="primase_Cterm"/>
    <property type="match status" value="1"/>
</dbReference>
<feature type="domain" description="SF3 helicase" evidence="4">
    <location>
        <begin position="465"/>
        <end position="624"/>
    </location>
</feature>
<dbReference type="InterPro" id="IPR006500">
    <property type="entry name" value="Helicase_put_C_phage/plasmid"/>
</dbReference>
<dbReference type="PANTHER" id="PTHR35372:SF2">
    <property type="entry name" value="SF3 HELICASE DOMAIN-CONTAINING PROTEIN"/>
    <property type="match status" value="1"/>
</dbReference>
<sequence>MDFTLYRSDFAGVEANCRYPRQQNICRAEDLKETAAFDHVCVAFKDYYRKRENFLSADVLVMDCDNTHSENPADWISMEKLLAMLPNVSVAVVPSRNHMKPKEGKCARPRFHAYFGIPDITDEQHYTELKRAIHRAYPFFDEAALDAARFIYGCPVEKVLWQDGEVTIDQVLKVGDTESRSIPAGRRNSTMSRFAGRVIKRYGATEKAYQIFLDEAEKCDPPLPDAELNTIWNSAVRFGKRIAQQDGYVSPDEYNNDFGTRDSLRPEDYSDIGQAKVIAREYGNELRYTDSTDFIRYDGICWEESRQAAVGAAEEFLDLQLADANEQSEQALKELARTGISEDIIRKGGRTLEKMIGPAQAKAYAAYLAAEAYRKFVLKRRDMRYILSALQALKPMVQMPIQALDADEFLLNTPSYTYDLRKGMRGRQEHQATDFITKCTSVDPGSEGKDIWEQAVQQFFTGDTVLIDYAQEISGLMAIGKVYVEALVIAYGDGRNGKSTYWNSLARVLGSYCGGISADALTAGCKRNVRPEMAELKGKRMIIAAEMEEGVRLSTSILKQLCSTDEVSGEKKYKDPFKFVPTHTLVLYTNHLPRVGANDEGTWRRLIVMPFKAQFEGKSDIKNYADYLVEKAGPAILQWIIEGAERVIAKNYHLDTPECVASAINEYRGQNDWLRHFLDDCCEEDAAFSEKSGELYTAYRAYCQQMNEYTRSTTDFYGALEKAGFDRRKRKAGYFIYGLKLKVTDFL</sequence>
<dbReference type="SMART" id="SM00885">
    <property type="entry name" value="D5_N"/>
    <property type="match status" value="1"/>
</dbReference>
<dbReference type="GO" id="GO:0005524">
    <property type="term" value="F:ATP binding"/>
    <property type="evidence" value="ECO:0007669"/>
    <property type="project" value="UniProtKB-KW"/>
</dbReference>
<dbReference type="Gene3D" id="3.40.50.300">
    <property type="entry name" value="P-loop containing nucleotide triphosphate hydrolases"/>
    <property type="match status" value="1"/>
</dbReference>
<evidence type="ECO:0000313" key="5">
    <source>
        <dbReference type="EMBL" id="MSS82253.1"/>
    </source>
</evidence>
<dbReference type="PROSITE" id="PS51206">
    <property type="entry name" value="SF3_HELICASE_1"/>
    <property type="match status" value="1"/>
</dbReference>
<dbReference type="InterPro" id="IPR014820">
    <property type="entry name" value="PriCT_1"/>
</dbReference>
<dbReference type="InterPro" id="IPR014818">
    <property type="entry name" value="Phage/plasmid_primase_P4_C"/>
</dbReference>
<dbReference type="SMART" id="SM00942">
    <property type="entry name" value="PriCT_1"/>
    <property type="match status" value="1"/>
</dbReference>
<keyword evidence="2" id="KW-0378">Hydrolase</keyword>
<evidence type="ECO:0000259" key="4">
    <source>
        <dbReference type="PROSITE" id="PS51206"/>
    </source>
</evidence>
<dbReference type="AlphaFoldDB" id="A0A6N7W183"/>
<comment type="caution">
    <text evidence="5">The sequence shown here is derived from an EMBL/GenBank/DDBJ whole genome shotgun (WGS) entry which is preliminary data.</text>
</comment>
<dbReference type="InterPro" id="IPR027417">
    <property type="entry name" value="P-loop_NTPase"/>
</dbReference>
<dbReference type="InterPro" id="IPR045455">
    <property type="entry name" value="NrS-1_pol-like_helicase"/>
</dbReference>
<proteinExistence type="predicted"/>
<evidence type="ECO:0000256" key="1">
    <source>
        <dbReference type="ARBA" id="ARBA00022741"/>
    </source>
</evidence>
<organism evidence="5 6">
    <name type="scientific">Acidaminococcus fermentans</name>
    <dbReference type="NCBI Taxonomy" id="905"/>
    <lineage>
        <taxon>Bacteria</taxon>
        <taxon>Bacillati</taxon>
        <taxon>Bacillota</taxon>
        <taxon>Negativicutes</taxon>
        <taxon>Acidaminococcales</taxon>
        <taxon>Acidaminococcaceae</taxon>
        <taxon>Acidaminococcus</taxon>
    </lineage>
</organism>
<name>A0A6N7W183_ACIFE</name>
<dbReference type="GO" id="GO:0016787">
    <property type="term" value="F:hydrolase activity"/>
    <property type="evidence" value="ECO:0007669"/>
    <property type="project" value="UniProtKB-KW"/>
</dbReference>
<evidence type="ECO:0000313" key="6">
    <source>
        <dbReference type="Proteomes" id="UP000441455"/>
    </source>
</evidence>
<keyword evidence="3" id="KW-0067">ATP-binding</keyword>
<dbReference type="OrthoDB" id="9763644at2"/>
<dbReference type="Proteomes" id="UP000441455">
    <property type="component" value="Unassembled WGS sequence"/>
</dbReference>
<gene>
    <name evidence="5" type="ORF">FX155_06550</name>
</gene>
<dbReference type="Pfam" id="PF08706">
    <property type="entry name" value="D5_N"/>
    <property type="match status" value="1"/>
</dbReference>
<dbReference type="InterPro" id="IPR014015">
    <property type="entry name" value="Helicase_SF3_DNA-vir"/>
</dbReference>
<dbReference type="PANTHER" id="PTHR35372">
    <property type="entry name" value="ATP BINDING PROTEIN-RELATED"/>
    <property type="match status" value="1"/>
</dbReference>
<dbReference type="EMBL" id="VULN01000008">
    <property type="protein sequence ID" value="MSS82253.1"/>
    <property type="molecule type" value="Genomic_DNA"/>
</dbReference>
<keyword evidence="1" id="KW-0547">Nucleotide-binding</keyword>
<dbReference type="InterPro" id="IPR051620">
    <property type="entry name" value="ORF904-like_C"/>
</dbReference>
<dbReference type="SUPFAM" id="SSF52540">
    <property type="entry name" value="P-loop containing nucleoside triphosphate hydrolases"/>
    <property type="match status" value="1"/>
</dbReference>
<accession>A0A6N7W183</accession>
<dbReference type="Pfam" id="PF19263">
    <property type="entry name" value="DUF5906"/>
    <property type="match status" value="1"/>
</dbReference>
<reference evidence="5 6" key="1">
    <citation type="submission" date="2019-08" db="EMBL/GenBank/DDBJ databases">
        <title>In-depth cultivation of the pig gut microbiome towards novel bacterial diversity and tailored functional studies.</title>
        <authorList>
            <person name="Wylensek D."/>
            <person name="Hitch T.C.A."/>
            <person name="Clavel T."/>
        </authorList>
    </citation>
    <scope>NUCLEOTIDE SEQUENCE [LARGE SCALE GENOMIC DNA]</scope>
    <source>
        <strain evidence="5 6">WCA-389-WT-5B</strain>
    </source>
</reference>
<evidence type="ECO:0000256" key="3">
    <source>
        <dbReference type="ARBA" id="ARBA00022840"/>
    </source>
</evidence>
<evidence type="ECO:0000256" key="2">
    <source>
        <dbReference type="ARBA" id="ARBA00022801"/>
    </source>
</evidence>
<dbReference type="RefSeq" id="WP_154488151.1">
    <property type="nucleotide sequence ID" value="NZ_VULN01000008.1"/>
</dbReference>
<protein>
    <submittedName>
        <fullName evidence="5">DNA primase</fullName>
    </submittedName>
</protein>